<sequence length="342" mass="38769">MSLLQLPPELLIQVMDYVGSSFFAEDLERLIICKYWFSVACSAYFKHLRLCQKTLRRLLSSQFVDRNLSLVKDNLEFLDIDLKGFEDWNYEYLPGSPSDPQDLYYSDMTSTKPILAVWTTVLNHDLTQLYMTAEQSWKFRGLHIRAWSERHPHFHLRPRRDYLFLSTVRTLLMAEHLSVLELDLCGTLLVPRDEDGDDPHICTSISALLPTLSRLKLRMRSICAGVLTPSRHDTKSLLKEVLINLSLSNESPLITSAAHSTPCDVAGGGTVQLMADIEDQAKALVACMESPKIVRILTHTLPNLELRSLDVLTGKSMTMTKDMAWEDDGEAIVENEPDPGSD</sequence>
<name>A0A6A5YAY0_9PLEO</name>
<gene>
    <name evidence="1" type="ORF">BU24DRAFT_339445</name>
</gene>
<organism evidence="1 2">
    <name type="scientific">Aaosphaeria arxii CBS 175.79</name>
    <dbReference type="NCBI Taxonomy" id="1450172"/>
    <lineage>
        <taxon>Eukaryota</taxon>
        <taxon>Fungi</taxon>
        <taxon>Dikarya</taxon>
        <taxon>Ascomycota</taxon>
        <taxon>Pezizomycotina</taxon>
        <taxon>Dothideomycetes</taxon>
        <taxon>Pleosporomycetidae</taxon>
        <taxon>Pleosporales</taxon>
        <taxon>Pleosporales incertae sedis</taxon>
        <taxon>Aaosphaeria</taxon>
    </lineage>
</organism>
<evidence type="ECO:0008006" key="3">
    <source>
        <dbReference type="Google" id="ProtNLM"/>
    </source>
</evidence>
<dbReference type="RefSeq" id="XP_033390190.1">
    <property type="nucleotide sequence ID" value="XM_033523179.1"/>
</dbReference>
<dbReference type="GeneID" id="54280576"/>
<accession>A0A6A5YAY0</accession>
<evidence type="ECO:0000313" key="1">
    <source>
        <dbReference type="EMBL" id="KAF2021851.1"/>
    </source>
</evidence>
<dbReference type="AlphaFoldDB" id="A0A6A5YAY0"/>
<dbReference type="Proteomes" id="UP000799778">
    <property type="component" value="Unassembled WGS sequence"/>
</dbReference>
<keyword evidence="2" id="KW-1185">Reference proteome</keyword>
<evidence type="ECO:0000313" key="2">
    <source>
        <dbReference type="Proteomes" id="UP000799778"/>
    </source>
</evidence>
<dbReference type="OrthoDB" id="3637487at2759"/>
<reference evidence="1" key="1">
    <citation type="journal article" date="2020" name="Stud. Mycol.">
        <title>101 Dothideomycetes genomes: a test case for predicting lifestyles and emergence of pathogens.</title>
        <authorList>
            <person name="Haridas S."/>
            <person name="Albert R."/>
            <person name="Binder M."/>
            <person name="Bloem J."/>
            <person name="Labutti K."/>
            <person name="Salamov A."/>
            <person name="Andreopoulos B."/>
            <person name="Baker S."/>
            <person name="Barry K."/>
            <person name="Bills G."/>
            <person name="Bluhm B."/>
            <person name="Cannon C."/>
            <person name="Castanera R."/>
            <person name="Culley D."/>
            <person name="Daum C."/>
            <person name="Ezra D."/>
            <person name="Gonzalez J."/>
            <person name="Henrissat B."/>
            <person name="Kuo A."/>
            <person name="Liang C."/>
            <person name="Lipzen A."/>
            <person name="Lutzoni F."/>
            <person name="Magnuson J."/>
            <person name="Mondo S."/>
            <person name="Nolan M."/>
            <person name="Ohm R."/>
            <person name="Pangilinan J."/>
            <person name="Park H.-J."/>
            <person name="Ramirez L."/>
            <person name="Alfaro M."/>
            <person name="Sun H."/>
            <person name="Tritt A."/>
            <person name="Yoshinaga Y."/>
            <person name="Zwiers L.-H."/>
            <person name="Turgeon B."/>
            <person name="Goodwin S."/>
            <person name="Spatafora J."/>
            <person name="Crous P."/>
            <person name="Grigoriev I."/>
        </authorList>
    </citation>
    <scope>NUCLEOTIDE SEQUENCE</scope>
    <source>
        <strain evidence="1">CBS 175.79</strain>
    </source>
</reference>
<dbReference type="EMBL" id="ML978066">
    <property type="protein sequence ID" value="KAF2021851.1"/>
    <property type="molecule type" value="Genomic_DNA"/>
</dbReference>
<proteinExistence type="predicted"/>
<protein>
    <recommendedName>
        <fullName evidence="3">F-box domain-containing protein</fullName>
    </recommendedName>
</protein>